<keyword evidence="3" id="KW-0560">Oxidoreductase</keyword>
<evidence type="ECO:0000256" key="3">
    <source>
        <dbReference type="ARBA" id="ARBA00023002"/>
    </source>
</evidence>
<dbReference type="Proteomes" id="UP000258309">
    <property type="component" value="Unassembled WGS sequence"/>
</dbReference>
<reference evidence="4 5" key="1">
    <citation type="submission" date="2018-05" db="EMBL/GenBank/DDBJ databases">
        <title>Draft genome sequence of Scytalidium lignicola DSM 105466, a ubiquitous saprotrophic fungus.</title>
        <authorList>
            <person name="Buettner E."/>
            <person name="Gebauer A.M."/>
            <person name="Hofrichter M."/>
            <person name="Liers C."/>
            <person name="Kellner H."/>
        </authorList>
    </citation>
    <scope>NUCLEOTIDE SEQUENCE [LARGE SCALE GENOMIC DNA]</scope>
    <source>
        <strain evidence="4 5">DSM 105466</strain>
    </source>
</reference>
<accession>A0A3E2H776</accession>
<dbReference type="PRINTS" id="PR00081">
    <property type="entry name" value="GDHRDH"/>
</dbReference>
<proteinExistence type="inferred from homology"/>
<evidence type="ECO:0008006" key="6">
    <source>
        <dbReference type="Google" id="ProtNLM"/>
    </source>
</evidence>
<keyword evidence="5" id="KW-1185">Reference proteome</keyword>
<name>A0A3E2H776_SCYLI</name>
<dbReference type="AlphaFoldDB" id="A0A3E2H776"/>
<dbReference type="Gene3D" id="3.40.50.720">
    <property type="entry name" value="NAD(P)-binding Rossmann-like Domain"/>
    <property type="match status" value="1"/>
</dbReference>
<evidence type="ECO:0000313" key="5">
    <source>
        <dbReference type="Proteomes" id="UP000258309"/>
    </source>
</evidence>
<dbReference type="EMBL" id="NCSJ02000135">
    <property type="protein sequence ID" value="RFU29240.1"/>
    <property type="molecule type" value="Genomic_DNA"/>
</dbReference>
<comment type="similarity">
    <text evidence="1">Belongs to the short-chain dehydrogenases/reductases (SDR) family.</text>
</comment>
<protein>
    <recommendedName>
        <fullName evidence="6">Short-chain dehydrogenase</fullName>
    </recommendedName>
</protein>
<organism evidence="4 5">
    <name type="scientific">Scytalidium lignicola</name>
    <name type="common">Hyphomycete</name>
    <dbReference type="NCBI Taxonomy" id="5539"/>
    <lineage>
        <taxon>Eukaryota</taxon>
        <taxon>Fungi</taxon>
        <taxon>Dikarya</taxon>
        <taxon>Ascomycota</taxon>
        <taxon>Pezizomycotina</taxon>
        <taxon>Leotiomycetes</taxon>
        <taxon>Leotiomycetes incertae sedis</taxon>
        <taxon>Scytalidium</taxon>
    </lineage>
</organism>
<evidence type="ECO:0000256" key="1">
    <source>
        <dbReference type="ARBA" id="ARBA00006484"/>
    </source>
</evidence>
<dbReference type="OMA" id="GTSKAFW"/>
<dbReference type="GO" id="GO:0016491">
    <property type="term" value="F:oxidoreductase activity"/>
    <property type="evidence" value="ECO:0007669"/>
    <property type="project" value="UniProtKB-KW"/>
</dbReference>
<evidence type="ECO:0000256" key="2">
    <source>
        <dbReference type="ARBA" id="ARBA00022857"/>
    </source>
</evidence>
<dbReference type="OrthoDB" id="191139at2759"/>
<dbReference type="Pfam" id="PF00106">
    <property type="entry name" value="adh_short"/>
    <property type="match status" value="1"/>
</dbReference>
<dbReference type="InterPro" id="IPR002347">
    <property type="entry name" value="SDR_fam"/>
</dbReference>
<gene>
    <name evidence="4" type="ORF">B7463_g7089</name>
</gene>
<feature type="non-terminal residue" evidence="4">
    <location>
        <position position="1"/>
    </location>
</feature>
<sequence length="329" mass="36447">MSRSTFSSVWTQFHPPKPGFTEQDLQDLHGKIYIVTGSNTGVGKELAQILYAKNAKVYVAARSEDKAKEAIKAIKKTVPNSTGELVFLHLDLNDLTTIKASSESFLSKETKLHVLFNNAGVMTPPQGSKTAQGYEMQLGVNNIGTFMFTKLLTQMLVSTARTEPQNTVRVVWVSSSATELLSPQPGGVPMDNLDYHIERSSTYKYGVSKAGNFLHAAEFAKRYKPDGIISVALNPGNLSSEIQRYQGMLTKLILRIIQYPPKNGAYTELFAGLSPNITIEKSGDWIIPFGRFLPIRKDMIDATKTEAEGGTGVGLKFWEWCEEQIKPYI</sequence>
<keyword evidence="2" id="KW-0521">NADP</keyword>
<dbReference type="PANTHER" id="PTHR24320">
    <property type="entry name" value="RETINOL DEHYDROGENASE"/>
    <property type="match status" value="1"/>
</dbReference>
<dbReference type="STRING" id="5539.A0A3E2H776"/>
<feature type="non-terminal residue" evidence="4">
    <location>
        <position position="329"/>
    </location>
</feature>
<dbReference type="PANTHER" id="PTHR24320:SF236">
    <property type="entry name" value="SHORT-CHAIN DEHYDROGENASE-RELATED"/>
    <property type="match status" value="1"/>
</dbReference>
<evidence type="ECO:0000313" key="4">
    <source>
        <dbReference type="EMBL" id="RFU29240.1"/>
    </source>
</evidence>
<comment type="caution">
    <text evidence="4">The sequence shown here is derived from an EMBL/GenBank/DDBJ whole genome shotgun (WGS) entry which is preliminary data.</text>
</comment>
<dbReference type="InterPro" id="IPR036291">
    <property type="entry name" value="NAD(P)-bd_dom_sf"/>
</dbReference>
<dbReference type="SUPFAM" id="SSF51735">
    <property type="entry name" value="NAD(P)-binding Rossmann-fold domains"/>
    <property type="match status" value="1"/>
</dbReference>